<protein>
    <submittedName>
        <fullName evidence="1">Uncharacterized protein</fullName>
    </submittedName>
</protein>
<organism evidence="1 2">
    <name type="scientific">Hoylesella shahii DSM 15611 = JCM 12083</name>
    <dbReference type="NCBI Taxonomy" id="1122991"/>
    <lineage>
        <taxon>Bacteria</taxon>
        <taxon>Pseudomonadati</taxon>
        <taxon>Bacteroidota</taxon>
        <taxon>Bacteroidia</taxon>
        <taxon>Bacteroidales</taxon>
        <taxon>Prevotellaceae</taxon>
        <taxon>Hoylesella</taxon>
    </lineage>
</organism>
<proteinExistence type="predicted"/>
<dbReference type="OrthoDB" id="1082675at2"/>
<dbReference type="RefSeq" id="WP_025816524.1">
    <property type="nucleotide sequence ID" value="NZ_BAIZ01000025.1"/>
</dbReference>
<reference evidence="1 2" key="1">
    <citation type="submission" date="2018-05" db="EMBL/GenBank/DDBJ databases">
        <title>Genomic Encyclopedia of Type Strains, Phase I: the one thousand microbial genomes (KMG-I) project.</title>
        <authorList>
            <person name="Kyrpides N."/>
        </authorList>
    </citation>
    <scope>NUCLEOTIDE SEQUENCE [LARGE SCALE GENOMIC DNA]</scope>
    <source>
        <strain evidence="1 2">DSM 15611</strain>
    </source>
</reference>
<evidence type="ECO:0000313" key="2">
    <source>
        <dbReference type="Proteomes" id="UP000248314"/>
    </source>
</evidence>
<dbReference type="Proteomes" id="UP000248314">
    <property type="component" value="Unassembled WGS sequence"/>
</dbReference>
<comment type="caution">
    <text evidence="1">The sequence shown here is derived from an EMBL/GenBank/DDBJ whole genome shotgun (WGS) entry which is preliminary data.</text>
</comment>
<dbReference type="EMBL" id="QJJX01000005">
    <property type="protein sequence ID" value="PXX23584.1"/>
    <property type="molecule type" value="Genomic_DNA"/>
</dbReference>
<evidence type="ECO:0000313" key="1">
    <source>
        <dbReference type="EMBL" id="PXX23584.1"/>
    </source>
</evidence>
<accession>A0A318HYI3</accession>
<keyword evidence="2" id="KW-1185">Reference proteome</keyword>
<gene>
    <name evidence="1" type="ORF">EJ73_00573</name>
</gene>
<dbReference type="AlphaFoldDB" id="A0A318HYI3"/>
<sequence length="149" mass="16556">MTSAIVDKIKRIESARTSLRMARQESEMASKPLLSDLHLMPHLYNVFKSVRGGELDITARKEFIFIALYLYSPSRFFGGKMPKGLRRAIGEATGTSCANVISKSCSELYVLYSVYTDFRENVEKVISLICDDATFGASNLSARADLGQT</sequence>
<name>A0A318HYI3_9BACT</name>